<dbReference type="EMBL" id="VSSQ01112420">
    <property type="protein sequence ID" value="MPN49304.1"/>
    <property type="molecule type" value="Genomic_DNA"/>
</dbReference>
<organism evidence="2">
    <name type="scientific">bioreactor metagenome</name>
    <dbReference type="NCBI Taxonomy" id="1076179"/>
    <lineage>
        <taxon>unclassified sequences</taxon>
        <taxon>metagenomes</taxon>
        <taxon>ecological metagenomes</taxon>
    </lineage>
</organism>
<protein>
    <submittedName>
        <fullName evidence="2">Uncharacterized protein</fullName>
    </submittedName>
</protein>
<keyword evidence="1" id="KW-1133">Transmembrane helix</keyword>
<gene>
    <name evidence="2" type="ORF">SDC9_196921</name>
</gene>
<name>A0A645ILW4_9ZZZZ</name>
<reference evidence="2" key="1">
    <citation type="submission" date="2019-08" db="EMBL/GenBank/DDBJ databases">
        <authorList>
            <person name="Kucharzyk K."/>
            <person name="Murdoch R.W."/>
            <person name="Higgins S."/>
            <person name="Loffler F."/>
        </authorList>
    </citation>
    <scope>NUCLEOTIDE SEQUENCE</scope>
</reference>
<keyword evidence="1" id="KW-0812">Transmembrane</keyword>
<dbReference type="AlphaFoldDB" id="A0A645ILW4"/>
<feature type="transmembrane region" description="Helical" evidence="1">
    <location>
        <begin position="26"/>
        <end position="44"/>
    </location>
</feature>
<accession>A0A645ILW4</accession>
<sequence length="74" mass="8490">MMISLSVLFKIPFIYSRSYNGFICHIHYAYIIIAGMIWVLYSYFPRIAADIAPQGKDVSAQIDDGMLHTVIPEY</sequence>
<evidence type="ECO:0000256" key="1">
    <source>
        <dbReference type="SAM" id="Phobius"/>
    </source>
</evidence>
<proteinExistence type="predicted"/>
<evidence type="ECO:0000313" key="2">
    <source>
        <dbReference type="EMBL" id="MPN49304.1"/>
    </source>
</evidence>
<comment type="caution">
    <text evidence="2">The sequence shown here is derived from an EMBL/GenBank/DDBJ whole genome shotgun (WGS) entry which is preliminary data.</text>
</comment>
<keyword evidence="1" id="KW-0472">Membrane</keyword>